<feature type="region of interest" description="Disordered" evidence="1">
    <location>
        <begin position="121"/>
        <end position="194"/>
    </location>
</feature>
<reference evidence="2 3" key="1">
    <citation type="submission" date="2023-01" db="EMBL/GenBank/DDBJ databases">
        <title>Analysis of 21 Apiospora genomes using comparative genomics revels a genus with tremendous synthesis potential of carbohydrate active enzymes and secondary metabolites.</title>
        <authorList>
            <person name="Sorensen T."/>
        </authorList>
    </citation>
    <scope>NUCLEOTIDE SEQUENCE [LARGE SCALE GENOMIC DNA]</scope>
    <source>
        <strain evidence="2 3">CBS 135458</strain>
    </source>
</reference>
<name>A0ABR1TNR4_9PEZI</name>
<dbReference type="EMBL" id="JAQQWL010000011">
    <property type="protein sequence ID" value="KAK8048298.1"/>
    <property type="molecule type" value="Genomic_DNA"/>
</dbReference>
<evidence type="ECO:0000256" key="1">
    <source>
        <dbReference type="SAM" id="MobiDB-lite"/>
    </source>
</evidence>
<gene>
    <name evidence="2" type="ORF">PG994_010028</name>
</gene>
<evidence type="ECO:0000313" key="3">
    <source>
        <dbReference type="Proteomes" id="UP001480595"/>
    </source>
</evidence>
<accession>A0ABR1TNR4</accession>
<feature type="compositionally biased region" description="Low complexity" evidence="1">
    <location>
        <begin position="162"/>
        <end position="193"/>
    </location>
</feature>
<dbReference type="RefSeq" id="XP_066710547.1">
    <property type="nucleotide sequence ID" value="XM_066861437.1"/>
</dbReference>
<keyword evidence="3" id="KW-1185">Reference proteome</keyword>
<sequence length="265" mass="28293">MAARQTALTYGRRLARLHHHEYHSLQSVISMMKQKLGIGSPRPLAMSSSQTHDPHVSSSQTHDPHDSSAAGAPACSPAHDIPWICAGMKARLEQLTFDTISPTPSYLLDITLAEYLDNSRSNSYNDNGGRAHGSSNNSYQPKKYPVVQDSHPGGGGAALKEATTSSTSPSPSRPRSSAPTARTPTTAPARPSSGACLAELDRVPAEAPLRIDGTRPALTSRPGGHAGDEKIFVNVLREYGTAEQVGGIWGRWKGSEGGQCERYET</sequence>
<dbReference type="Proteomes" id="UP001480595">
    <property type="component" value="Unassembled WGS sequence"/>
</dbReference>
<proteinExistence type="predicted"/>
<comment type="caution">
    <text evidence="2">The sequence shown here is derived from an EMBL/GenBank/DDBJ whole genome shotgun (WGS) entry which is preliminary data.</text>
</comment>
<dbReference type="GeneID" id="92094500"/>
<protein>
    <submittedName>
        <fullName evidence="2">Uncharacterized protein</fullName>
    </submittedName>
</protein>
<organism evidence="2 3">
    <name type="scientific">Apiospora phragmitis</name>
    <dbReference type="NCBI Taxonomy" id="2905665"/>
    <lineage>
        <taxon>Eukaryota</taxon>
        <taxon>Fungi</taxon>
        <taxon>Dikarya</taxon>
        <taxon>Ascomycota</taxon>
        <taxon>Pezizomycotina</taxon>
        <taxon>Sordariomycetes</taxon>
        <taxon>Xylariomycetidae</taxon>
        <taxon>Amphisphaeriales</taxon>
        <taxon>Apiosporaceae</taxon>
        <taxon>Apiospora</taxon>
    </lineage>
</organism>
<feature type="compositionally biased region" description="Polar residues" evidence="1">
    <location>
        <begin position="46"/>
        <end position="61"/>
    </location>
</feature>
<evidence type="ECO:0000313" key="2">
    <source>
        <dbReference type="EMBL" id="KAK8048298.1"/>
    </source>
</evidence>
<feature type="region of interest" description="Disordered" evidence="1">
    <location>
        <begin position="39"/>
        <end position="74"/>
    </location>
</feature>